<dbReference type="GO" id="GO:0004560">
    <property type="term" value="F:alpha-L-fucosidase activity"/>
    <property type="evidence" value="ECO:0007669"/>
    <property type="project" value="InterPro"/>
</dbReference>
<dbReference type="Gene3D" id="3.20.20.80">
    <property type="entry name" value="Glycosidases"/>
    <property type="match status" value="1"/>
</dbReference>
<evidence type="ECO:0000256" key="3">
    <source>
        <dbReference type="ARBA" id="ARBA00012662"/>
    </source>
</evidence>
<dbReference type="InterPro" id="IPR057739">
    <property type="entry name" value="Glyco_hydro_29_N"/>
</dbReference>
<evidence type="ECO:0000256" key="2">
    <source>
        <dbReference type="ARBA" id="ARBA00007951"/>
    </source>
</evidence>
<evidence type="ECO:0000259" key="7">
    <source>
        <dbReference type="Pfam" id="PF01120"/>
    </source>
</evidence>
<dbReference type="SUPFAM" id="SSF51445">
    <property type="entry name" value="(Trans)glycosidases"/>
    <property type="match status" value="1"/>
</dbReference>
<evidence type="ECO:0000256" key="4">
    <source>
        <dbReference type="ARBA" id="ARBA00022729"/>
    </source>
</evidence>
<dbReference type="GO" id="GO:0005764">
    <property type="term" value="C:lysosome"/>
    <property type="evidence" value="ECO:0007669"/>
    <property type="project" value="TreeGrafter"/>
</dbReference>
<proteinExistence type="inferred from homology"/>
<dbReference type="Pfam" id="PF01120">
    <property type="entry name" value="Alpha_L_fucos"/>
    <property type="match status" value="1"/>
</dbReference>
<sequence length="450" mass="52784">MMRIKILLLILFLTPISISSQQIILNNNEIDKINKMRWFEEAKLGIFIHWGIYSVNGISESWSFFNGYISHSDYMKQLDGFNAKKYNPKEWSSLIEESGAKYTVITTKHHDGFALWDSKYGNLNSFESSKSKKDLLTPFVKEIRNKGLKLGLYYSLPDWSYKDYTNHTNKIKRYRIKENPNRWQSFLNYRDNQLNELKNRYKPDLWWFDGDWEHNATNWKSRELKTELQKDFPNVIFNSRLNQFGDYETPEIGIPVYRPSSKYWELCMTINDSWGYQHNDNNYKTPMQIIDLFIDTISKGGNLLLNISPKSDGRIPEKQKLILKELGKWNKKHSSAIYSTKKGIPYDHFYGPSTLSKDNETLFLFVRDIPKDNQIVLKGISNKINRAYIVGNGTVLNQQLLCKVYWNKYPGITYIEIPKKTLDPYYTVIAVVLDGPLELFNKNTGAVEVN</sequence>
<keyword evidence="5" id="KW-0378">Hydrolase</keyword>
<evidence type="ECO:0000256" key="6">
    <source>
        <dbReference type="ARBA" id="ARBA00023295"/>
    </source>
</evidence>
<dbReference type="PANTHER" id="PTHR10030">
    <property type="entry name" value="ALPHA-L-FUCOSIDASE"/>
    <property type="match status" value="1"/>
</dbReference>
<accession>A0A381RFN8</accession>
<keyword evidence="6" id="KW-0326">Glycosidase</keyword>
<dbReference type="EMBL" id="UINC01001901">
    <property type="protein sequence ID" value="SUZ90530.1"/>
    <property type="molecule type" value="Genomic_DNA"/>
</dbReference>
<dbReference type="PRINTS" id="PR00741">
    <property type="entry name" value="GLHYDRLASE29"/>
</dbReference>
<dbReference type="PANTHER" id="PTHR10030:SF37">
    <property type="entry name" value="ALPHA-L-FUCOSIDASE-RELATED"/>
    <property type="match status" value="1"/>
</dbReference>
<reference evidence="8" key="1">
    <citation type="submission" date="2018-05" db="EMBL/GenBank/DDBJ databases">
        <authorList>
            <person name="Lanie J.A."/>
            <person name="Ng W.-L."/>
            <person name="Kazmierczak K.M."/>
            <person name="Andrzejewski T.M."/>
            <person name="Davidsen T.M."/>
            <person name="Wayne K.J."/>
            <person name="Tettelin H."/>
            <person name="Glass J.I."/>
            <person name="Rusch D."/>
            <person name="Podicherti R."/>
            <person name="Tsui H.-C.T."/>
            <person name="Winkler M.E."/>
        </authorList>
    </citation>
    <scope>NUCLEOTIDE SEQUENCE</scope>
</reference>
<keyword evidence="4" id="KW-0732">Signal</keyword>
<protein>
    <recommendedName>
        <fullName evidence="3">alpha-L-fucosidase</fullName>
        <ecNumber evidence="3">3.2.1.51</ecNumber>
    </recommendedName>
</protein>
<evidence type="ECO:0000313" key="8">
    <source>
        <dbReference type="EMBL" id="SUZ90530.1"/>
    </source>
</evidence>
<evidence type="ECO:0000256" key="5">
    <source>
        <dbReference type="ARBA" id="ARBA00022801"/>
    </source>
</evidence>
<dbReference type="EC" id="3.2.1.51" evidence="3"/>
<comment type="function">
    <text evidence="1">Alpha-L-fucosidase is responsible for hydrolyzing the alpha-1,6-linked fucose joined to the reducing-end N-acetylglucosamine of the carbohydrate moieties of glycoproteins.</text>
</comment>
<dbReference type="GO" id="GO:0006004">
    <property type="term" value="P:fucose metabolic process"/>
    <property type="evidence" value="ECO:0007669"/>
    <property type="project" value="InterPro"/>
</dbReference>
<dbReference type="SMART" id="SM00812">
    <property type="entry name" value="Alpha_L_fucos"/>
    <property type="match status" value="1"/>
</dbReference>
<comment type="similarity">
    <text evidence="2">Belongs to the glycosyl hydrolase 29 family.</text>
</comment>
<feature type="domain" description="Glycoside hydrolase family 29 N-terminal" evidence="7">
    <location>
        <begin position="20"/>
        <end position="333"/>
    </location>
</feature>
<dbReference type="PIRSF" id="PIRSF001092">
    <property type="entry name" value="Alpha-L-fucosidase"/>
    <property type="match status" value="1"/>
</dbReference>
<dbReference type="GO" id="GO:0016139">
    <property type="term" value="P:glycoside catabolic process"/>
    <property type="evidence" value="ECO:0007669"/>
    <property type="project" value="TreeGrafter"/>
</dbReference>
<evidence type="ECO:0000256" key="1">
    <source>
        <dbReference type="ARBA" id="ARBA00004071"/>
    </source>
</evidence>
<dbReference type="InterPro" id="IPR000933">
    <property type="entry name" value="Glyco_hydro_29"/>
</dbReference>
<organism evidence="8">
    <name type="scientific">marine metagenome</name>
    <dbReference type="NCBI Taxonomy" id="408172"/>
    <lineage>
        <taxon>unclassified sequences</taxon>
        <taxon>metagenomes</taxon>
        <taxon>ecological metagenomes</taxon>
    </lineage>
</organism>
<dbReference type="InterPro" id="IPR016286">
    <property type="entry name" value="FUC_metazoa-typ"/>
</dbReference>
<gene>
    <name evidence="8" type="ORF">METZ01_LOCUS43384</name>
</gene>
<dbReference type="InterPro" id="IPR017853">
    <property type="entry name" value="GH"/>
</dbReference>
<name>A0A381RFN8_9ZZZZ</name>
<dbReference type="AlphaFoldDB" id="A0A381RFN8"/>